<protein>
    <submittedName>
        <fullName evidence="2">Metallophosphoesterase</fullName>
    </submittedName>
</protein>
<dbReference type="Gene3D" id="3.60.21.10">
    <property type="match status" value="1"/>
</dbReference>
<dbReference type="PANTHER" id="PTHR31302">
    <property type="entry name" value="TRANSMEMBRANE PROTEIN WITH METALLOPHOSPHOESTERASE DOMAIN-RELATED"/>
    <property type="match status" value="1"/>
</dbReference>
<reference evidence="3" key="1">
    <citation type="journal article" date="2019" name="Int. J. Syst. Evol. Microbiol.">
        <title>The Global Catalogue of Microorganisms (GCM) 10K type strain sequencing project: providing services to taxonomists for standard genome sequencing and annotation.</title>
        <authorList>
            <consortium name="The Broad Institute Genomics Platform"/>
            <consortium name="The Broad Institute Genome Sequencing Center for Infectious Disease"/>
            <person name="Wu L."/>
            <person name="Ma J."/>
        </authorList>
    </citation>
    <scope>NUCLEOTIDE SEQUENCE [LARGE SCALE GENOMIC DNA]</scope>
    <source>
        <strain evidence="3">CGMCC 1.16305</strain>
    </source>
</reference>
<comment type="caution">
    <text evidence="2">The sequence shown here is derived from an EMBL/GenBank/DDBJ whole genome shotgun (WGS) entry which is preliminary data.</text>
</comment>
<proteinExistence type="predicted"/>
<evidence type="ECO:0000259" key="1">
    <source>
        <dbReference type="Pfam" id="PF00149"/>
    </source>
</evidence>
<evidence type="ECO:0000313" key="2">
    <source>
        <dbReference type="EMBL" id="MFC7391537.1"/>
    </source>
</evidence>
<dbReference type="Pfam" id="PF00149">
    <property type="entry name" value="Metallophos"/>
    <property type="match status" value="1"/>
</dbReference>
<feature type="domain" description="Calcineurin-like phosphoesterase" evidence="1">
    <location>
        <begin position="41"/>
        <end position="195"/>
    </location>
</feature>
<name>A0ABW2PSI7_9BACL</name>
<dbReference type="PANTHER" id="PTHR31302:SF32">
    <property type="entry name" value="PHOSPHOESTERASE"/>
    <property type="match status" value="1"/>
</dbReference>
<evidence type="ECO:0000313" key="3">
    <source>
        <dbReference type="Proteomes" id="UP001596505"/>
    </source>
</evidence>
<gene>
    <name evidence="2" type="ORF">ACFQRG_00735</name>
</gene>
<dbReference type="InterPro" id="IPR051158">
    <property type="entry name" value="Metallophosphoesterase_sf"/>
</dbReference>
<dbReference type="EMBL" id="JBHTCO010000001">
    <property type="protein sequence ID" value="MFC7391537.1"/>
    <property type="molecule type" value="Genomic_DNA"/>
</dbReference>
<dbReference type="Proteomes" id="UP001596505">
    <property type="component" value="Unassembled WGS sequence"/>
</dbReference>
<dbReference type="InterPro" id="IPR004843">
    <property type="entry name" value="Calcineurin-like_PHP"/>
</dbReference>
<accession>A0ABW2PSI7</accession>
<dbReference type="SUPFAM" id="SSF56300">
    <property type="entry name" value="Metallo-dependent phosphatases"/>
    <property type="match status" value="1"/>
</dbReference>
<sequence length="252" mass="28163">MIIIIALAITFLNMLFQAKRHIVIKKDIAVSGLSKVFDGFQIFFISDIHRRKVSEKLINKLGGKPDVVVIGGDLTETGVPFSRVDENVKRLSGVGPVIFIWGNHDLYVDKDKLKQIFTKYQVKILDNQVDVVTRDNDYLNIVGINDVTNNLDRLEAALEGRKEGATVLLSHNPDIKYKLHEHHNIPLVISGHTHGGQIRLFGWGLREKGGIKKKSFGTLIISNGYGTTWHPLRLGAPPDTLLLTLRSSNSEI</sequence>
<dbReference type="InterPro" id="IPR029052">
    <property type="entry name" value="Metallo-depent_PP-like"/>
</dbReference>
<organism evidence="2 3">
    <name type="scientific">Scopulibacillus cellulosilyticus</name>
    <dbReference type="NCBI Taxonomy" id="2665665"/>
    <lineage>
        <taxon>Bacteria</taxon>
        <taxon>Bacillati</taxon>
        <taxon>Bacillota</taxon>
        <taxon>Bacilli</taxon>
        <taxon>Bacillales</taxon>
        <taxon>Sporolactobacillaceae</taxon>
        <taxon>Scopulibacillus</taxon>
    </lineage>
</organism>
<keyword evidence="3" id="KW-1185">Reference proteome</keyword>